<accession>A0ACB1AD38</accession>
<dbReference type="EMBL" id="CAVMJV010000069">
    <property type="protein sequence ID" value="CAK5088028.1"/>
    <property type="molecule type" value="Genomic_DNA"/>
</dbReference>
<reference evidence="1" key="1">
    <citation type="submission" date="2023-11" db="EMBL/GenBank/DDBJ databases">
        <authorList>
            <person name="Poullet M."/>
        </authorList>
    </citation>
    <scope>NUCLEOTIDE SEQUENCE</scope>
    <source>
        <strain evidence="1">E1834</strain>
    </source>
</reference>
<comment type="caution">
    <text evidence="1">The sequence shown here is derived from an EMBL/GenBank/DDBJ whole genome shotgun (WGS) entry which is preliminary data.</text>
</comment>
<evidence type="ECO:0000313" key="1">
    <source>
        <dbReference type="EMBL" id="CAK5088028.1"/>
    </source>
</evidence>
<protein>
    <submittedName>
        <fullName evidence="1">Uncharacterized protein</fullName>
    </submittedName>
</protein>
<proteinExistence type="predicted"/>
<sequence>MEELCRNLDTYYDKDNEYKVYLNGLCDRIRPTLGEIRGIILAKDTNDGKRKHKIILGEYNEEHKNVKSILKEDKNKHGKNGETIFEDDDDEHMINGKNILKEEEDDSESKQVIFEKVSKNL</sequence>
<gene>
    <name evidence="1" type="ORF">MENTE1834_LOCUS35665</name>
</gene>
<keyword evidence="2" id="KW-1185">Reference proteome</keyword>
<evidence type="ECO:0000313" key="2">
    <source>
        <dbReference type="Proteomes" id="UP001497535"/>
    </source>
</evidence>
<organism evidence="1 2">
    <name type="scientific">Meloidogyne enterolobii</name>
    <name type="common">Root-knot nematode worm</name>
    <name type="synonym">Meloidogyne mayaguensis</name>
    <dbReference type="NCBI Taxonomy" id="390850"/>
    <lineage>
        <taxon>Eukaryota</taxon>
        <taxon>Metazoa</taxon>
        <taxon>Ecdysozoa</taxon>
        <taxon>Nematoda</taxon>
        <taxon>Chromadorea</taxon>
        <taxon>Rhabditida</taxon>
        <taxon>Tylenchina</taxon>
        <taxon>Tylenchomorpha</taxon>
        <taxon>Tylenchoidea</taxon>
        <taxon>Meloidogynidae</taxon>
        <taxon>Meloidogyninae</taxon>
        <taxon>Meloidogyne</taxon>
    </lineage>
</organism>
<name>A0ACB1AD38_MELEN</name>
<dbReference type="Proteomes" id="UP001497535">
    <property type="component" value="Unassembled WGS sequence"/>
</dbReference>